<evidence type="ECO:0000256" key="4">
    <source>
        <dbReference type="ARBA" id="ARBA00023163"/>
    </source>
</evidence>
<evidence type="ECO:0000313" key="6">
    <source>
        <dbReference type="EMBL" id="PRX10533.1"/>
    </source>
</evidence>
<dbReference type="Pfam" id="PF00356">
    <property type="entry name" value="LacI"/>
    <property type="match status" value="1"/>
</dbReference>
<evidence type="ECO:0000256" key="3">
    <source>
        <dbReference type="ARBA" id="ARBA00023125"/>
    </source>
</evidence>
<protein>
    <submittedName>
        <fullName evidence="6">LacI family transcriptional regulator</fullName>
    </submittedName>
</protein>
<dbReference type="InterPro" id="IPR028082">
    <property type="entry name" value="Peripla_BP_I"/>
</dbReference>
<gene>
    <name evidence="6" type="ORF">CLV67_13313</name>
</gene>
<keyword evidence="1" id="KW-0678">Repressor</keyword>
<name>A0A2T0JSX4_9ACTN</name>
<dbReference type="Gene3D" id="3.40.50.2300">
    <property type="match status" value="2"/>
</dbReference>
<dbReference type="InterPro" id="IPR000843">
    <property type="entry name" value="HTH_LacI"/>
</dbReference>
<keyword evidence="2" id="KW-0805">Transcription regulation</keyword>
<dbReference type="SMART" id="SM00354">
    <property type="entry name" value="HTH_LACI"/>
    <property type="match status" value="1"/>
</dbReference>
<dbReference type="Proteomes" id="UP000239415">
    <property type="component" value="Unassembled WGS sequence"/>
</dbReference>
<dbReference type="SUPFAM" id="SSF47413">
    <property type="entry name" value="lambda repressor-like DNA-binding domains"/>
    <property type="match status" value="1"/>
</dbReference>
<dbReference type="InterPro" id="IPR046335">
    <property type="entry name" value="LacI/GalR-like_sensor"/>
</dbReference>
<evidence type="ECO:0000259" key="5">
    <source>
        <dbReference type="PROSITE" id="PS50932"/>
    </source>
</evidence>
<evidence type="ECO:0000313" key="7">
    <source>
        <dbReference type="Proteomes" id="UP000239415"/>
    </source>
</evidence>
<dbReference type="PROSITE" id="PS00356">
    <property type="entry name" value="HTH_LACI_1"/>
    <property type="match status" value="1"/>
</dbReference>
<keyword evidence="4" id="KW-0804">Transcription</keyword>
<dbReference type="PANTHER" id="PTHR30146">
    <property type="entry name" value="LACI-RELATED TRANSCRIPTIONAL REPRESSOR"/>
    <property type="match status" value="1"/>
</dbReference>
<dbReference type="RefSeq" id="WP_106330326.1">
    <property type="nucleotide sequence ID" value="NZ_BOMO01000166.1"/>
</dbReference>
<keyword evidence="3" id="KW-0238">DNA-binding</keyword>
<organism evidence="6 7">
    <name type="scientific">Actinoplanes italicus</name>
    <dbReference type="NCBI Taxonomy" id="113567"/>
    <lineage>
        <taxon>Bacteria</taxon>
        <taxon>Bacillati</taxon>
        <taxon>Actinomycetota</taxon>
        <taxon>Actinomycetes</taxon>
        <taxon>Micromonosporales</taxon>
        <taxon>Micromonosporaceae</taxon>
        <taxon>Actinoplanes</taxon>
    </lineage>
</organism>
<dbReference type="Gene3D" id="1.10.260.40">
    <property type="entry name" value="lambda repressor-like DNA-binding domains"/>
    <property type="match status" value="1"/>
</dbReference>
<dbReference type="OrthoDB" id="59108at2"/>
<evidence type="ECO:0000256" key="2">
    <source>
        <dbReference type="ARBA" id="ARBA00023015"/>
    </source>
</evidence>
<dbReference type="SUPFAM" id="SSF53822">
    <property type="entry name" value="Periplasmic binding protein-like I"/>
    <property type="match status" value="1"/>
</dbReference>
<feature type="domain" description="HTH lacI-type" evidence="5">
    <location>
        <begin position="11"/>
        <end position="65"/>
    </location>
</feature>
<dbReference type="CDD" id="cd01392">
    <property type="entry name" value="HTH_LacI"/>
    <property type="match status" value="1"/>
</dbReference>
<dbReference type="InterPro" id="IPR010982">
    <property type="entry name" value="Lambda_DNA-bd_dom_sf"/>
</dbReference>
<comment type="caution">
    <text evidence="6">The sequence shown here is derived from an EMBL/GenBank/DDBJ whole genome shotgun (WGS) entry which is preliminary data.</text>
</comment>
<keyword evidence="7" id="KW-1185">Reference proteome</keyword>
<proteinExistence type="predicted"/>
<accession>A0A2T0JSX4</accession>
<dbReference type="AlphaFoldDB" id="A0A2T0JSX4"/>
<dbReference type="PROSITE" id="PS50932">
    <property type="entry name" value="HTH_LACI_2"/>
    <property type="match status" value="1"/>
</dbReference>
<sequence>MHQQPATARRVTIVDVARQAGVSTTAVSKVLRDAYGTSPHMRSRVRAAVDELGYRPSAAARALRGRTWTLGVMLPDVRNPFFADILDGVGEHLDDTEYQLFMTSGCNDATSEARVTEAMIDRSMDGLILIAPVSPPAHLDRLARTVPTVVIGRHSHSPRFDTVNDDDFTGAGLMVAHLAGLGHHRIAHIEHHETDRIRLAEMPNALRADGYRHAMHQHGLGEHIDIASTTYTRDGGYHGARILLDRKNPPTAIFAGADVVALGVLDALTEAGLSVPGDVSVAGYDNITLAGFRAISLTSVDQAGHRIGSTAARLLLERITDHTRPAAQVKLSPTAVVRGTTGPPR</sequence>
<dbReference type="Pfam" id="PF13377">
    <property type="entry name" value="Peripla_BP_3"/>
    <property type="match status" value="1"/>
</dbReference>
<evidence type="ECO:0000256" key="1">
    <source>
        <dbReference type="ARBA" id="ARBA00022491"/>
    </source>
</evidence>
<reference evidence="6 7" key="1">
    <citation type="submission" date="2018-03" db="EMBL/GenBank/DDBJ databases">
        <title>Genomic Encyclopedia of Archaeal and Bacterial Type Strains, Phase II (KMG-II): from individual species to whole genera.</title>
        <authorList>
            <person name="Goeker M."/>
        </authorList>
    </citation>
    <scope>NUCLEOTIDE SEQUENCE [LARGE SCALE GENOMIC DNA]</scope>
    <source>
        <strain evidence="6 7">DSM 43146</strain>
    </source>
</reference>
<dbReference type="PANTHER" id="PTHR30146:SF148">
    <property type="entry name" value="HTH-TYPE TRANSCRIPTIONAL REPRESSOR PURR-RELATED"/>
    <property type="match status" value="1"/>
</dbReference>
<dbReference type="EMBL" id="PVMZ01000033">
    <property type="protein sequence ID" value="PRX10533.1"/>
    <property type="molecule type" value="Genomic_DNA"/>
</dbReference>
<dbReference type="GO" id="GO:0000976">
    <property type="term" value="F:transcription cis-regulatory region binding"/>
    <property type="evidence" value="ECO:0007669"/>
    <property type="project" value="TreeGrafter"/>
</dbReference>
<dbReference type="GO" id="GO:0003700">
    <property type="term" value="F:DNA-binding transcription factor activity"/>
    <property type="evidence" value="ECO:0007669"/>
    <property type="project" value="TreeGrafter"/>
</dbReference>
<dbReference type="CDD" id="cd06267">
    <property type="entry name" value="PBP1_LacI_sugar_binding-like"/>
    <property type="match status" value="1"/>
</dbReference>